<dbReference type="EMBL" id="KV441399">
    <property type="protein sequence ID" value="OAF57748.1"/>
    <property type="molecule type" value="Genomic_DNA"/>
</dbReference>
<reference evidence="2" key="1">
    <citation type="submission" date="2016-03" db="EMBL/GenBank/DDBJ databases">
        <title>Updated assembly of Pseudogymnoascus destructans, the fungus causing white-nose syndrome of bats.</title>
        <authorList>
            <person name="Palmer J.M."/>
            <person name="Drees K.P."/>
            <person name="Foster J.T."/>
            <person name="Lindner D.L."/>
        </authorList>
    </citation>
    <scope>NUCLEOTIDE SEQUENCE [LARGE SCALE GENOMIC DNA]</scope>
    <source>
        <strain evidence="2">20631-21</strain>
    </source>
</reference>
<dbReference type="GeneID" id="36288605"/>
<proteinExistence type="predicted"/>
<dbReference type="AlphaFoldDB" id="A0A177A6F9"/>
<feature type="compositionally biased region" description="Basic and acidic residues" evidence="1">
    <location>
        <begin position="43"/>
        <end position="61"/>
    </location>
</feature>
<evidence type="ECO:0000256" key="1">
    <source>
        <dbReference type="SAM" id="MobiDB-lite"/>
    </source>
</evidence>
<protein>
    <submittedName>
        <fullName evidence="2">Uncharacterized protein</fullName>
    </submittedName>
</protein>
<name>A0A177A6F9_9PEZI</name>
<gene>
    <name evidence="2" type="ORF">VC83_05540</name>
</gene>
<dbReference type="Proteomes" id="UP000077154">
    <property type="component" value="Unassembled WGS sequence"/>
</dbReference>
<dbReference type="RefSeq" id="XP_024323035.1">
    <property type="nucleotide sequence ID" value="XM_024469160.1"/>
</dbReference>
<organism evidence="2">
    <name type="scientific">Pseudogymnoascus destructans</name>
    <dbReference type="NCBI Taxonomy" id="655981"/>
    <lineage>
        <taxon>Eukaryota</taxon>
        <taxon>Fungi</taxon>
        <taxon>Dikarya</taxon>
        <taxon>Ascomycota</taxon>
        <taxon>Pezizomycotina</taxon>
        <taxon>Leotiomycetes</taxon>
        <taxon>Thelebolales</taxon>
        <taxon>Thelebolaceae</taxon>
        <taxon>Pseudogymnoascus</taxon>
    </lineage>
</organism>
<accession>A0A177A6F9</accession>
<feature type="region of interest" description="Disordered" evidence="1">
    <location>
        <begin position="90"/>
        <end position="121"/>
    </location>
</feature>
<feature type="region of interest" description="Disordered" evidence="1">
    <location>
        <begin position="34"/>
        <end position="69"/>
    </location>
</feature>
<evidence type="ECO:0000313" key="2">
    <source>
        <dbReference type="EMBL" id="OAF57748.1"/>
    </source>
</evidence>
<sequence>MRAEFEEARDKMRAELDKVRAETRSELMTRMIEELGRGLADGKQGREGGRGAGTSKERETADPAPGVRDVSAVGEAMQLELKMARIEADGVRAETEGMRGEMDKMKVGPGTAQSERTRRAR</sequence>
<feature type="compositionally biased region" description="Basic and acidic residues" evidence="1">
    <location>
        <begin position="90"/>
        <end position="106"/>
    </location>
</feature>